<organism evidence="10 11">
    <name type="scientific">Balneatrix alpica</name>
    <dbReference type="NCBI Taxonomy" id="75684"/>
    <lineage>
        <taxon>Bacteria</taxon>
        <taxon>Pseudomonadati</taxon>
        <taxon>Pseudomonadota</taxon>
        <taxon>Gammaproteobacteria</taxon>
        <taxon>Oceanospirillales</taxon>
        <taxon>Balneatrichaceae</taxon>
        <taxon>Balneatrix</taxon>
    </lineage>
</organism>
<keyword evidence="4 8" id="KW-0288">FMN</keyword>
<dbReference type="InterPro" id="IPR026021">
    <property type="entry name" value="YdjA-like"/>
</dbReference>
<keyword evidence="11" id="KW-1185">Reference proteome</keyword>
<evidence type="ECO:0000259" key="9">
    <source>
        <dbReference type="Pfam" id="PF00881"/>
    </source>
</evidence>
<evidence type="ECO:0000256" key="4">
    <source>
        <dbReference type="ARBA" id="ARBA00022643"/>
    </source>
</evidence>
<dbReference type="InterPro" id="IPR052530">
    <property type="entry name" value="NAD(P)H_nitroreductase"/>
</dbReference>
<keyword evidence="7 8" id="KW-0520">NAD</keyword>
<dbReference type="Proteomes" id="UP001589628">
    <property type="component" value="Unassembled WGS sequence"/>
</dbReference>
<accession>A0ABV5ZEF4</accession>
<dbReference type="Pfam" id="PF00881">
    <property type="entry name" value="Nitroreductase"/>
    <property type="match status" value="1"/>
</dbReference>
<dbReference type="EC" id="1.-.-.-" evidence="8"/>
<comment type="cofactor">
    <cofactor evidence="1 8">
        <name>FMN</name>
        <dbReference type="ChEBI" id="CHEBI:58210"/>
    </cofactor>
</comment>
<dbReference type="EMBL" id="JBHLZN010000005">
    <property type="protein sequence ID" value="MFB9887663.1"/>
    <property type="molecule type" value="Genomic_DNA"/>
</dbReference>
<feature type="domain" description="Nitroreductase" evidence="9">
    <location>
        <begin position="35"/>
        <end position="180"/>
    </location>
</feature>
<name>A0ABV5ZEF4_9GAMM</name>
<evidence type="ECO:0000256" key="7">
    <source>
        <dbReference type="ARBA" id="ARBA00023027"/>
    </source>
</evidence>
<gene>
    <name evidence="10" type="ORF">ACFFLH_14680</name>
</gene>
<dbReference type="SUPFAM" id="SSF55469">
    <property type="entry name" value="FMN-dependent nitroreductase-like"/>
    <property type="match status" value="1"/>
</dbReference>
<evidence type="ECO:0000313" key="10">
    <source>
        <dbReference type="EMBL" id="MFB9887663.1"/>
    </source>
</evidence>
<sequence>MMRGSSPDQSKSGNEVVMDALSLLHERVSIANLVEPGPTPEQMDALFKAALRAPDHGALRPWRFLVIEGEARQKLGKLFRQVGQQLNPDAPEAFLEKCEKMPLRAPCLVAVVVRYQEHPKVPQQEQLLSAGAAAQNILLAAYAQGLGAIWRTGWVCDEPLLGESMGLAANERLVGFLYIGSRGPITPPLRPLATSDFVSNWS</sequence>
<evidence type="ECO:0000256" key="8">
    <source>
        <dbReference type="PIRNR" id="PIRNR000232"/>
    </source>
</evidence>
<keyword evidence="6 8" id="KW-0560">Oxidoreductase</keyword>
<dbReference type="CDD" id="cd02135">
    <property type="entry name" value="YdjA-like"/>
    <property type="match status" value="1"/>
</dbReference>
<dbReference type="PANTHER" id="PTHR43821">
    <property type="entry name" value="NAD(P)H NITROREDUCTASE YDJA-RELATED"/>
    <property type="match status" value="1"/>
</dbReference>
<evidence type="ECO:0000256" key="2">
    <source>
        <dbReference type="ARBA" id="ARBA00007118"/>
    </source>
</evidence>
<dbReference type="PANTHER" id="PTHR43821:SF1">
    <property type="entry name" value="NAD(P)H NITROREDUCTASE YDJA-RELATED"/>
    <property type="match status" value="1"/>
</dbReference>
<evidence type="ECO:0000256" key="1">
    <source>
        <dbReference type="ARBA" id="ARBA00001917"/>
    </source>
</evidence>
<evidence type="ECO:0000256" key="6">
    <source>
        <dbReference type="ARBA" id="ARBA00023002"/>
    </source>
</evidence>
<evidence type="ECO:0000313" key="11">
    <source>
        <dbReference type="Proteomes" id="UP001589628"/>
    </source>
</evidence>
<comment type="caution">
    <text evidence="10">The sequence shown here is derived from an EMBL/GenBank/DDBJ whole genome shotgun (WGS) entry which is preliminary data.</text>
</comment>
<comment type="similarity">
    <text evidence="2 8">Belongs to the nitroreductase family.</text>
</comment>
<reference evidence="10 11" key="1">
    <citation type="submission" date="2024-09" db="EMBL/GenBank/DDBJ databases">
        <authorList>
            <person name="Sun Q."/>
            <person name="Mori K."/>
        </authorList>
    </citation>
    <scope>NUCLEOTIDE SEQUENCE [LARGE SCALE GENOMIC DNA]</scope>
    <source>
        <strain evidence="10 11">ATCC 51285</strain>
    </source>
</reference>
<dbReference type="RefSeq" id="WP_245593670.1">
    <property type="nucleotide sequence ID" value="NZ_JBHLZN010000005.1"/>
</dbReference>
<dbReference type="PIRSF" id="PIRSF000232">
    <property type="entry name" value="YdjA"/>
    <property type="match status" value="1"/>
</dbReference>
<dbReference type="InterPro" id="IPR029479">
    <property type="entry name" value="Nitroreductase"/>
</dbReference>
<keyword evidence="3 8" id="KW-0285">Flavoprotein</keyword>
<dbReference type="Gene3D" id="3.40.109.10">
    <property type="entry name" value="NADH Oxidase"/>
    <property type="match status" value="1"/>
</dbReference>
<evidence type="ECO:0000256" key="5">
    <source>
        <dbReference type="ARBA" id="ARBA00022857"/>
    </source>
</evidence>
<protein>
    <recommendedName>
        <fullName evidence="8">Putative NAD(P)H nitroreductase</fullName>
        <ecNumber evidence="8">1.-.-.-</ecNumber>
    </recommendedName>
</protein>
<dbReference type="InterPro" id="IPR000415">
    <property type="entry name" value="Nitroreductase-like"/>
</dbReference>
<proteinExistence type="inferred from homology"/>
<keyword evidence="5 8" id="KW-0521">NADP</keyword>
<evidence type="ECO:0000256" key="3">
    <source>
        <dbReference type="ARBA" id="ARBA00022630"/>
    </source>
</evidence>